<protein>
    <recommendedName>
        <fullName evidence="5">Cell division protein FtsL</fullName>
    </recommendedName>
</protein>
<evidence type="ECO:0000313" key="3">
    <source>
        <dbReference type="Proteomes" id="UP000430021"/>
    </source>
</evidence>
<keyword evidence="4" id="KW-1185">Reference proteome</keyword>
<dbReference type="RefSeq" id="WP_160761823.1">
    <property type="nucleotide sequence ID" value="NZ_BAAADZ010000011.1"/>
</dbReference>
<dbReference type="Proteomes" id="UP000430021">
    <property type="component" value="Unassembled WGS sequence"/>
</dbReference>
<evidence type="ECO:0008006" key="5">
    <source>
        <dbReference type="Google" id="ProtNLM"/>
    </source>
</evidence>
<evidence type="ECO:0000313" key="2">
    <source>
        <dbReference type="EMBL" id="MXP39676.1"/>
    </source>
</evidence>
<organism evidence="2 3">
    <name type="scientific">Erythrobacter ramosus</name>
    <dbReference type="NCBI Taxonomy" id="35811"/>
    <lineage>
        <taxon>Bacteria</taxon>
        <taxon>Pseudomonadati</taxon>
        <taxon>Pseudomonadota</taxon>
        <taxon>Alphaproteobacteria</taxon>
        <taxon>Sphingomonadales</taxon>
        <taxon>Erythrobacteraceae</taxon>
        <taxon>Erythrobacter/Porphyrobacter group</taxon>
        <taxon>Erythrobacter</taxon>
    </lineage>
</organism>
<dbReference type="OrthoDB" id="7391128at2"/>
<dbReference type="EMBL" id="WTYB01000003">
    <property type="protein sequence ID" value="MXP39676.1"/>
    <property type="molecule type" value="Genomic_DNA"/>
</dbReference>
<evidence type="ECO:0000313" key="4">
    <source>
        <dbReference type="Proteomes" id="UP000548685"/>
    </source>
</evidence>
<dbReference type="AlphaFoldDB" id="A0A6I4UMR5"/>
<proteinExistence type="predicted"/>
<accession>A0A6I4UMR5</accession>
<dbReference type="EMBL" id="JACICE010000003">
    <property type="protein sequence ID" value="MBB3776824.1"/>
    <property type="molecule type" value="Genomic_DNA"/>
</dbReference>
<evidence type="ECO:0000313" key="1">
    <source>
        <dbReference type="EMBL" id="MBB3776824.1"/>
    </source>
</evidence>
<comment type="caution">
    <text evidence="2">The sequence shown here is derived from an EMBL/GenBank/DDBJ whole genome shotgun (WGS) entry which is preliminary data.</text>
</comment>
<dbReference type="Proteomes" id="UP000548685">
    <property type="component" value="Unassembled WGS sequence"/>
</dbReference>
<reference evidence="1 4" key="2">
    <citation type="submission" date="2020-08" db="EMBL/GenBank/DDBJ databases">
        <title>Genomic Encyclopedia of Type Strains, Phase IV (KMG-IV): sequencing the most valuable type-strain genomes for metagenomic binning, comparative biology and taxonomic classification.</title>
        <authorList>
            <person name="Goeker M."/>
        </authorList>
    </citation>
    <scope>NUCLEOTIDE SEQUENCE [LARGE SCALE GENOMIC DNA]</scope>
    <source>
        <strain evidence="1 4">DSM 8510</strain>
    </source>
</reference>
<name>A0A6I4UMR5_9SPHN</name>
<sequence>MMNRSQARSLGWVAVLAVCFALVVVLSFKVHAVKSEVLLAERQLIALERETLLLETEFETRASQRQLAEWNTVEFGYSAPRAGQFLEAERQLASLGETLGPDQPAQIRLARADSADVAEAASDAPMRSPVSGAKVTLASASSEKDAGAVFAEAFGDFLIEASPIRPARAETPKSSTKVAVAGAGE</sequence>
<gene>
    <name evidence="1" type="ORF">FHS52_002816</name>
    <name evidence="2" type="ORF">GRI59_13790</name>
</gene>
<reference evidence="2 3" key="1">
    <citation type="submission" date="2019-12" db="EMBL/GenBank/DDBJ databases">
        <title>Genomic-based taxomic classification of the family Erythrobacteraceae.</title>
        <authorList>
            <person name="Xu L."/>
        </authorList>
    </citation>
    <scope>NUCLEOTIDE SEQUENCE [LARGE SCALE GENOMIC DNA]</scope>
    <source>
        <strain evidence="2 3">JCM 10282</strain>
    </source>
</reference>